<dbReference type="CDD" id="cd02004">
    <property type="entry name" value="TPP_BZL_OCoD_HPCL"/>
    <property type="match status" value="1"/>
</dbReference>
<dbReference type="PROSITE" id="PS00187">
    <property type="entry name" value="TPP_ENZYMES"/>
    <property type="match status" value="1"/>
</dbReference>
<dbReference type="RefSeq" id="WP_245408648.1">
    <property type="nucleotide sequence ID" value="NZ_AP014946.1"/>
</dbReference>
<proteinExistence type="inferred from homology"/>
<evidence type="ECO:0000259" key="6">
    <source>
        <dbReference type="Pfam" id="PF02775"/>
    </source>
</evidence>
<dbReference type="PANTHER" id="PTHR18968">
    <property type="entry name" value="THIAMINE PYROPHOSPHATE ENZYMES"/>
    <property type="match status" value="1"/>
</dbReference>
<reference evidence="8 9" key="1">
    <citation type="submission" date="2015-08" db="EMBL/GenBank/DDBJ databases">
        <title>Investigation of the bacterial diversity of lava forest soil.</title>
        <authorList>
            <person name="Lee J.S."/>
        </authorList>
    </citation>
    <scope>NUCLEOTIDE SEQUENCE [LARGE SCALE GENOMIC DNA]</scope>
    <source>
        <strain evidence="8 9">GJW-30</strain>
    </source>
</reference>
<dbReference type="SUPFAM" id="SSF52467">
    <property type="entry name" value="DHS-like NAD/FAD-binding domain"/>
    <property type="match status" value="1"/>
</dbReference>
<dbReference type="EMBL" id="AP014946">
    <property type="protein sequence ID" value="BAT58241.1"/>
    <property type="molecule type" value="Genomic_DNA"/>
</dbReference>
<comment type="cofactor">
    <cofactor evidence="1">
        <name>Mg(2+)</name>
        <dbReference type="ChEBI" id="CHEBI:18420"/>
    </cofactor>
</comment>
<dbReference type="KEGG" id="vgo:GJW-30_1_00764"/>
<dbReference type="GO" id="GO:0005948">
    <property type="term" value="C:acetolactate synthase complex"/>
    <property type="evidence" value="ECO:0007669"/>
    <property type="project" value="TreeGrafter"/>
</dbReference>
<dbReference type="InterPro" id="IPR029035">
    <property type="entry name" value="DHS-like_NAD/FAD-binding_dom"/>
</dbReference>
<evidence type="ECO:0000256" key="1">
    <source>
        <dbReference type="ARBA" id="ARBA00001946"/>
    </source>
</evidence>
<dbReference type="GO" id="GO:0000287">
    <property type="term" value="F:magnesium ion binding"/>
    <property type="evidence" value="ECO:0007669"/>
    <property type="project" value="InterPro"/>
</dbReference>
<keyword evidence="8" id="KW-0808">Transferase</keyword>
<dbReference type="Pfam" id="PF02776">
    <property type="entry name" value="TPP_enzyme_N"/>
    <property type="match status" value="1"/>
</dbReference>
<dbReference type="InterPro" id="IPR000399">
    <property type="entry name" value="TPP-bd_CS"/>
</dbReference>
<dbReference type="InterPro" id="IPR012001">
    <property type="entry name" value="Thiamin_PyroP_enz_TPP-bd_dom"/>
</dbReference>
<keyword evidence="4" id="KW-0479">Metal-binding</keyword>
<dbReference type="Pfam" id="PF02775">
    <property type="entry name" value="TPP_enzyme_C"/>
    <property type="match status" value="1"/>
</dbReference>
<dbReference type="GO" id="GO:0009097">
    <property type="term" value="P:isoleucine biosynthetic process"/>
    <property type="evidence" value="ECO:0007669"/>
    <property type="project" value="TreeGrafter"/>
</dbReference>
<protein>
    <submittedName>
        <fullName evidence="8">Acetolactate synthase large subunit IlvG</fullName>
        <ecNumber evidence="8">2.2.1.6</ecNumber>
    </submittedName>
</protein>
<evidence type="ECO:0000259" key="7">
    <source>
        <dbReference type="Pfam" id="PF02776"/>
    </source>
</evidence>
<dbReference type="PANTHER" id="PTHR18968:SF166">
    <property type="entry name" value="2-HYDROXYACYL-COA LYASE 2"/>
    <property type="match status" value="1"/>
</dbReference>
<keyword evidence="5" id="KW-0786">Thiamine pyrophosphate</keyword>
<dbReference type="InterPro" id="IPR045229">
    <property type="entry name" value="TPP_enz"/>
</dbReference>
<evidence type="ECO:0000256" key="2">
    <source>
        <dbReference type="ARBA" id="ARBA00001964"/>
    </source>
</evidence>
<gene>
    <name evidence="8" type="primary">ilvG_1</name>
    <name evidence="8" type="ORF">GJW-30_1_00764</name>
</gene>
<evidence type="ECO:0000313" key="8">
    <source>
        <dbReference type="EMBL" id="BAT58241.1"/>
    </source>
</evidence>
<dbReference type="GO" id="GO:0050660">
    <property type="term" value="F:flavin adenine dinucleotide binding"/>
    <property type="evidence" value="ECO:0007669"/>
    <property type="project" value="TreeGrafter"/>
</dbReference>
<dbReference type="SUPFAM" id="SSF52518">
    <property type="entry name" value="Thiamin diphosphate-binding fold (THDP-binding)"/>
    <property type="match status" value="2"/>
</dbReference>
<comment type="cofactor">
    <cofactor evidence="2">
        <name>thiamine diphosphate</name>
        <dbReference type="ChEBI" id="CHEBI:58937"/>
    </cofactor>
</comment>
<name>A0A0S3PQI8_9BRAD</name>
<dbReference type="GO" id="GO:0009099">
    <property type="term" value="P:L-valine biosynthetic process"/>
    <property type="evidence" value="ECO:0007669"/>
    <property type="project" value="TreeGrafter"/>
</dbReference>
<dbReference type="InterPro" id="IPR011766">
    <property type="entry name" value="TPP_enzyme_TPP-bd"/>
</dbReference>
<accession>A0A0S3PQI8</accession>
<dbReference type="Gene3D" id="3.40.50.970">
    <property type="match status" value="2"/>
</dbReference>
<organism evidence="8 9">
    <name type="scientific">Variibacter gotjawalensis</name>
    <dbReference type="NCBI Taxonomy" id="1333996"/>
    <lineage>
        <taxon>Bacteria</taxon>
        <taxon>Pseudomonadati</taxon>
        <taxon>Pseudomonadota</taxon>
        <taxon>Alphaproteobacteria</taxon>
        <taxon>Hyphomicrobiales</taxon>
        <taxon>Nitrobacteraceae</taxon>
        <taxon>Variibacter</taxon>
    </lineage>
</organism>
<evidence type="ECO:0000256" key="4">
    <source>
        <dbReference type="ARBA" id="ARBA00022723"/>
    </source>
</evidence>
<feature type="domain" description="Thiamine pyrophosphate enzyme N-terminal TPP-binding" evidence="7">
    <location>
        <begin position="9"/>
        <end position="125"/>
    </location>
</feature>
<dbReference type="Proteomes" id="UP000236884">
    <property type="component" value="Chromosome"/>
</dbReference>
<comment type="similarity">
    <text evidence="3">Belongs to the TPP enzyme family.</text>
</comment>
<dbReference type="EC" id="2.2.1.6" evidence="8"/>
<dbReference type="GO" id="GO:0003984">
    <property type="term" value="F:acetolactate synthase activity"/>
    <property type="evidence" value="ECO:0007669"/>
    <property type="project" value="UniProtKB-EC"/>
</dbReference>
<dbReference type="GO" id="GO:0030976">
    <property type="term" value="F:thiamine pyrophosphate binding"/>
    <property type="evidence" value="ECO:0007669"/>
    <property type="project" value="InterPro"/>
</dbReference>
<dbReference type="FunFam" id="3.40.50.970:FF:000007">
    <property type="entry name" value="Acetolactate synthase"/>
    <property type="match status" value="1"/>
</dbReference>
<dbReference type="Gene3D" id="3.40.50.1220">
    <property type="entry name" value="TPP-binding domain"/>
    <property type="match status" value="1"/>
</dbReference>
<dbReference type="AlphaFoldDB" id="A0A0S3PQI8"/>
<keyword evidence="9" id="KW-1185">Reference proteome</keyword>
<evidence type="ECO:0000256" key="5">
    <source>
        <dbReference type="ARBA" id="ARBA00023052"/>
    </source>
</evidence>
<dbReference type="InterPro" id="IPR029061">
    <property type="entry name" value="THDP-binding"/>
</dbReference>
<evidence type="ECO:0000256" key="3">
    <source>
        <dbReference type="ARBA" id="ARBA00007812"/>
    </source>
</evidence>
<evidence type="ECO:0000313" key="9">
    <source>
        <dbReference type="Proteomes" id="UP000236884"/>
    </source>
</evidence>
<feature type="domain" description="Thiamine pyrophosphate enzyme TPP-binding" evidence="6">
    <location>
        <begin position="400"/>
        <end position="533"/>
    </location>
</feature>
<dbReference type="CDD" id="cd07035">
    <property type="entry name" value="TPP_PYR_POX_like"/>
    <property type="match status" value="1"/>
</dbReference>
<sequence>MSAETETKMRGADIVMRTLEAAGLDTVFTLSGNHIMSLFDAAIGTKLKLIHVRHEAAAVHMADAYGRLTGKPGVALVTGGPGHANAAAALYTALAAESPLVLLSGHVAASEVGRGGFQELRQAEMAAPAAKASWTAESIEGMGEDVARAIRIATSGRPGPVHLSLPSDFLEGDVRGGEVPWPKEFSARVQHLSDVAADSVYAALKDAARPLILGGPTLCDAQGRATLARFGEVTGIPAVGMEGPRGLNDCTLGAFAEVLRQADMLVLLGKPHDYAIRFGNAPVIDAKARFIVIDPEAELVARAVDAHGDRVLVTAIADSRTAAETLLKRAPAKRNTTWRDEVEAAVSYRPTAWAKHASPKDGPVHPLEMCRALESVLAKHDNAILTCEGGEIGQWPQACLKPKRRVINGIAGSIGAAVPFGIAARVADPNALSVVMMGDGAFGFHLTEFDTAVRYDTPFVVVLGNDAGWNAEHQIQIREYGKDRAYGCELLPTRYDKVVEALGGHGELVTRADELGPALERAIASGKPACINVMIERVPAPMIGRG</sequence>